<dbReference type="SUPFAM" id="SSF47473">
    <property type="entry name" value="EF-hand"/>
    <property type="match status" value="1"/>
</dbReference>
<dbReference type="InterPro" id="IPR002048">
    <property type="entry name" value="EF_hand_dom"/>
</dbReference>
<proteinExistence type="predicted"/>
<dbReference type="PROSITE" id="PS00018">
    <property type="entry name" value="EF_HAND_1"/>
    <property type="match status" value="1"/>
</dbReference>
<dbReference type="InterPro" id="IPR018247">
    <property type="entry name" value="EF_Hand_1_Ca_BS"/>
</dbReference>
<keyword evidence="1" id="KW-0479">Metal-binding</keyword>
<evidence type="ECO:0000313" key="5">
    <source>
        <dbReference type="EnsemblPlants" id="EMT29766"/>
    </source>
</evidence>
<dbReference type="SMART" id="SM00054">
    <property type="entry name" value="EFh"/>
    <property type="match status" value="2"/>
</dbReference>
<reference evidence="5" key="1">
    <citation type="submission" date="2015-06" db="UniProtKB">
        <authorList>
            <consortium name="EnsemblPlants"/>
        </authorList>
    </citation>
    <scope>IDENTIFICATION</scope>
</reference>
<dbReference type="PROSITE" id="PS50222">
    <property type="entry name" value="EF_HAND_2"/>
    <property type="match status" value="2"/>
</dbReference>
<evidence type="ECO:0000256" key="2">
    <source>
        <dbReference type="ARBA" id="ARBA00022737"/>
    </source>
</evidence>
<dbReference type="InterPro" id="IPR039647">
    <property type="entry name" value="EF_hand_pair_protein_CML-like"/>
</dbReference>
<evidence type="ECO:0000256" key="1">
    <source>
        <dbReference type="ARBA" id="ARBA00022723"/>
    </source>
</evidence>
<dbReference type="Gene3D" id="1.10.238.10">
    <property type="entry name" value="EF-hand"/>
    <property type="match status" value="1"/>
</dbReference>
<evidence type="ECO:0000256" key="3">
    <source>
        <dbReference type="ARBA" id="ARBA00022837"/>
    </source>
</evidence>
<keyword evidence="3" id="KW-0106">Calcium</keyword>
<dbReference type="CDD" id="cd00051">
    <property type="entry name" value="EFh"/>
    <property type="match status" value="1"/>
</dbReference>
<sequence length="102" mass="11371">MGFLSWAGRRRSCMTFFGPSMTEKTVVEVRARKISGSSRALREAFRMYEMEGQGCITPASLGRMLGRLGTERGAGECHAMICRFDLDGNGVLSFDEFKIMMS</sequence>
<dbReference type="PANTHER" id="PTHR10891">
    <property type="entry name" value="EF-HAND CALCIUM-BINDING DOMAIN CONTAINING PROTEIN"/>
    <property type="match status" value="1"/>
</dbReference>
<evidence type="ECO:0000259" key="4">
    <source>
        <dbReference type="PROSITE" id="PS50222"/>
    </source>
</evidence>
<dbReference type="Pfam" id="PF13833">
    <property type="entry name" value="EF-hand_8"/>
    <property type="match status" value="1"/>
</dbReference>
<protein>
    <submittedName>
        <fullName evidence="5">Putative calcium-binding protein CML19</fullName>
    </submittedName>
</protein>
<keyword evidence="2" id="KW-0677">Repeat</keyword>
<organism evidence="5">
    <name type="scientific">Aegilops tauschii</name>
    <name type="common">Tausch's goatgrass</name>
    <name type="synonym">Aegilops squarrosa</name>
    <dbReference type="NCBI Taxonomy" id="37682"/>
    <lineage>
        <taxon>Eukaryota</taxon>
        <taxon>Viridiplantae</taxon>
        <taxon>Streptophyta</taxon>
        <taxon>Embryophyta</taxon>
        <taxon>Tracheophyta</taxon>
        <taxon>Spermatophyta</taxon>
        <taxon>Magnoliopsida</taxon>
        <taxon>Liliopsida</taxon>
        <taxon>Poales</taxon>
        <taxon>Poaceae</taxon>
        <taxon>BOP clade</taxon>
        <taxon>Pooideae</taxon>
        <taxon>Triticodae</taxon>
        <taxon>Triticeae</taxon>
        <taxon>Triticinae</taxon>
        <taxon>Aegilops</taxon>
    </lineage>
</organism>
<name>M8D0T9_AEGTA</name>
<dbReference type="AlphaFoldDB" id="M8D0T9"/>
<accession>M8D0T9</accession>
<dbReference type="EnsemblPlants" id="EMT29766">
    <property type="protein sequence ID" value="EMT29766"/>
    <property type="gene ID" value="F775_19214"/>
</dbReference>
<dbReference type="GO" id="GO:0005509">
    <property type="term" value="F:calcium ion binding"/>
    <property type="evidence" value="ECO:0007669"/>
    <property type="project" value="InterPro"/>
</dbReference>
<dbReference type="InterPro" id="IPR011992">
    <property type="entry name" value="EF-hand-dom_pair"/>
</dbReference>
<feature type="domain" description="EF-hand" evidence="4">
    <location>
        <begin position="36"/>
        <end position="71"/>
    </location>
</feature>
<feature type="domain" description="EF-hand" evidence="4">
    <location>
        <begin position="72"/>
        <end position="102"/>
    </location>
</feature>